<reference evidence="1" key="2">
    <citation type="submission" date="2025-09" db="UniProtKB">
        <authorList>
            <consortium name="Ensembl"/>
        </authorList>
    </citation>
    <scope>IDENTIFICATION</scope>
</reference>
<sequence length="73" mass="7878">FCQKGWGGIKDPGHMENASQHCCPSSAALPPCPLPASILLRHLSALPPFFSPNIPYLASYSSFPNSHSPPQIY</sequence>
<evidence type="ECO:0000313" key="1">
    <source>
        <dbReference type="Ensembl" id="ENSAZOP00000020107.1"/>
    </source>
</evidence>
<protein>
    <submittedName>
        <fullName evidence="1">Uncharacterized protein</fullName>
    </submittedName>
</protein>
<organism evidence="1 2">
    <name type="scientific">Anas zonorhyncha</name>
    <name type="common">Eastern spot-billed duck</name>
    <dbReference type="NCBI Taxonomy" id="75864"/>
    <lineage>
        <taxon>Eukaryota</taxon>
        <taxon>Metazoa</taxon>
        <taxon>Chordata</taxon>
        <taxon>Craniata</taxon>
        <taxon>Vertebrata</taxon>
        <taxon>Euteleostomi</taxon>
        <taxon>Archelosauria</taxon>
        <taxon>Archosauria</taxon>
        <taxon>Dinosauria</taxon>
        <taxon>Saurischia</taxon>
        <taxon>Theropoda</taxon>
        <taxon>Coelurosauria</taxon>
        <taxon>Aves</taxon>
        <taxon>Neognathae</taxon>
        <taxon>Galloanserae</taxon>
        <taxon>Anseriformes</taxon>
        <taxon>Anatidae</taxon>
        <taxon>Anatinae</taxon>
        <taxon>Anas</taxon>
    </lineage>
</organism>
<keyword evidence="2" id="KW-1185">Reference proteome</keyword>
<dbReference type="AlphaFoldDB" id="A0A8B9VBY5"/>
<name>A0A8B9VBY5_9AVES</name>
<proteinExistence type="predicted"/>
<accession>A0A8B9VBY5</accession>
<reference evidence="1" key="1">
    <citation type="submission" date="2025-08" db="UniProtKB">
        <authorList>
            <consortium name="Ensembl"/>
        </authorList>
    </citation>
    <scope>IDENTIFICATION</scope>
</reference>
<dbReference type="Proteomes" id="UP000694549">
    <property type="component" value="Unplaced"/>
</dbReference>
<evidence type="ECO:0000313" key="2">
    <source>
        <dbReference type="Proteomes" id="UP000694549"/>
    </source>
</evidence>
<dbReference type="Ensembl" id="ENSAZOT00000021600.1">
    <property type="protein sequence ID" value="ENSAZOP00000020107.1"/>
    <property type="gene ID" value="ENSAZOG00000013038.1"/>
</dbReference>